<sequence>MAKSAAVRAFTRLIRLFAEGKRGEATAISLAKSREISGRKPKTTTVAQNTSDEFGKIAKSA</sequence>
<proteinExistence type="predicted"/>
<reference evidence="1 2" key="1">
    <citation type="submission" date="2020-10" db="EMBL/GenBank/DDBJ databases">
        <title>Trueperella pecoris sp. nov. isolated from bovine and porcine specimens.</title>
        <authorList>
            <person name="Schoenecker L."/>
            <person name="Schnydrig P."/>
            <person name="Brodard I."/>
            <person name="Thomann A."/>
            <person name="Hemphill A."/>
            <person name="Rodriguez-Campos S."/>
            <person name="Perreten V."/>
            <person name="Jores J."/>
            <person name="Kittl S."/>
        </authorList>
    </citation>
    <scope>NUCLEOTIDE SEQUENCE [LARGE SCALE GENOMIC DNA]</scope>
    <source>
        <strain evidence="1 2">19OD0592</strain>
    </source>
</reference>
<dbReference type="AlphaFoldDB" id="A0A7M1R145"/>
<protein>
    <submittedName>
        <fullName evidence="1">Uncharacterized protein</fullName>
    </submittedName>
</protein>
<evidence type="ECO:0000313" key="2">
    <source>
        <dbReference type="Proteomes" id="UP000594961"/>
    </source>
</evidence>
<dbReference type="RefSeq" id="WP_197553924.1">
    <property type="nucleotide sequence ID" value="NZ_CP063212.1"/>
</dbReference>
<accession>A0A7M1R145</accession>
<dbReference type="EMBL" id="CP063212">
    <property type="protein sequence ID" value="QOR48010.1"/>
    <property type="molecule type" value="Genomic_DNA"/>
</dbReference>
<gene>
    <name evidence="1" type="ORF">INS90_01530</name>
</gene>
<name>A0A7M1R145_9ACTO</name>
<dbReference type="Proteomes" id="UP000594961">
    <property type="component" value="Chromosome"/>
</dbReference>
<organism evidence="1 2">
    <name type="scientific">Trueperella pecoris</name>
    <dbReference type="NCBI Taxonomy" id="2733571"/>
    <lineage>
        <taxon>Bacteria</taxon>
        <taxon>Bacillati</taxon>
        <taxon>Actinomycetota</taxon>
        <taxon>Actinomycetes</taxon>
        <taxon>Actinomycetales</taxon>
        <taxon>Actinomycetaceae</taxon>
        <taxon>Trueperella</taxon>
    </lineage>
</organism>
<evidence type="ECO:0000313" key="1">
    <source>
        <dbReference type="EMBL" id="QOR48010.1"/>
    </source>
</evidence>